<evidence type="ECO:0000256" key="5">
    <source>
        <dbReference type="ARBA" id="ARBA00047942"/>
    </source>
</evidence>
<keyword evidence="3" id="KW-0808">Transferase</keyword>
<dbReference type="EC" id="2.1.1.72" evidence="1"/>
<feature type="region of interest" description="Disordered" evidence="7">
    <location>
        <begin position="432"/>
        <end position="464"/>
    </location>
</feature>
<dbReference type="CDD" id="cd02440">
    <property type="entry name" value="AdoMet_MTases"/>
    <property type="match status" value="1"/>
</dbReference>
<reference evidence="9" key="1">
    <citation type="submission" date="2021-02" db="EMBL/GenBank/DDBJ databases">
        <title>Genome-Resolved Metagenomics of a Microbial Community Performing Photosynthetic Biological Nutrient Removal.</title>
        <authorList>
            <person name="Mcdaniel E.A."/>
        </authorList>
    </citation>
    <scope>NUCLEOTIDE SEQUENCE</scope>
    <source>
        <strain evidence="9">UWPOB_OBS1</strain>
    </source>
</reference>
<keyword evidence="2 9" id="KW-0489">Methyltransferase</keyword>
<evidence type="ECO:0000256" key="7">
    <source>
        <dbReference type="SAM" id="MobiDB-lite"/>
    </source>
</evidence>
<protein>
    <recommendedName>
        <fullName evidence="1">site-specific DNA-methyltransferase (adenine-specific)</fullName>
        <ecNumber evidence="1">2.1.1.72</ecNumber>
    </recommendedName>
</protein>
<dbReference type="Pfam" id="PF07669">
    <property type="entry name" value="Eco57I"/>
    <property type="match status" value="1"/>
</dbReference>
<dbReference type="Gene3D" id="3.40.50.150">
    <property type="entry name" value="Vaccinia Virus protein VP39"/>
    <property type="match status" value="1"/>
</dbReference>
<feature type="domain" description="Type II methyltransferase M.TaqI-like" evidence="8">
    <location>
        <begin position="254"/>
        <end position="407"/>
    </location>
</feature>
<dbReference type="InterPro" id="IPR002052">
    <property type="entry name" value="DNA_methylase_N6_adenine_CS"/>
</dbReference>
<dbReference type="PANTHER" id="PTHR33841:SF1">
    <property type="entry name" value="DNA METHYLTRANSFERASE A"/>
    <property type="match status" value="1"/>
</dbReference>
<dbReference type="Proteomes" id="UP000664277">
    <property type="component" value="Unassembled WGS sequence"/>
</dbReference>
<keyword evidence="6" id="KW-0175">Coiled coil</keyword>
<proteinExistence type="predicted"/>
<name>A0A8J7PE23_9BACT</name>
<dbReference type="GO" id="GO:0009007">
    <property type="term" value="F:site-specific DNA-methyltransferase (adenine-specific) activity"/>
    <property type="evidence" value="ECO:0007669"/>
    <property type="project" value="UniProtKB-EC"/>
</dbReference>
<evidence type="ECO:0000256" key="4">
    <source>
        <dbReference type="ARBA" id="ARBA00022691"/>
    </source>
</evidence>
<dbReference type="AlphaFoldDB" id="A0A8J7PE23"/>
<evidence type="ECO:0000256" key="3">
    <source>
        <dbReference type="ARBA" id="ARBA00022679"/>
    </source>
</evidence>
<dbReference type="GO" id="GO:0006304">
    <property type="term" value="P:DNA modification"/>
    <property type="evidence" value="ECO:0007669"/>
    <property type="project" value="InterPro"/>
</dbReference>
<feature type="compositionally biased region" description="Basic and acidic residues" evidence="7">
    <location>
        <begin position="432"/>
        <end position="457"/>
    </location>
</feature>
<comment type="catalytic activity">
    <reaction evidence="5">
        <text>a 2'-deoxyadenosine in DNA + S-adenosyl-L-methionine = an N(6)-methyl-2'-deoxyadenosine in DNA + S-adenosyl-L-homocysteine + H(+)</text>
        <dbReference type="Rhea" id="RHEA:15197"/>
        <dbReference type="Rhea" id="RHEA-COMP:12418"/>
        <dbReference type="Rhea" id="RHEA-COMP:12419"/>
        <dbReference type="ChEBI" id="CHEBI:15378"/>
        <dbReference type="ChEBI" id="CHEBI:57856"/>
        <dbReference type="ChEBI" id="CHEBI:59789"/>
        <dbReference type="ChEBI" id="CHEBI:90615"/>
        <dbReference type="ChEBI" id="CHEBI:90616"/>
        <dbReference type="EC" id="2.1.1.72"/>
    </reaction>
</comment>
<dbReference type="EMBL" id="JAFLCK010000007">
    <property type="protein sequence ID" value="MBN8660053.1"/>
    <property type="molecule type" value="Genomic_DNA"/>
</dbReference>
<dbReference type="InterPro" id="IPR029063">
    <property type="entry name" value="SAM-dependent_MTases_sf"/>
</dbReference>
<dbReference type="InterPro" id="IPR050953">
    <property type="entry name" value="N4_N6_ade-DNA_methylase"/>
</dbReference>
<dbReference type="SUPFAM" id="SSF53335">
    <property type="entry name" value="S-adenosyl-L-methionine-dependent methyltransferases"/>
    <property type="match status" value="1"/>
</dbReference>
<dbReference type="GO" id="GO:0003676">
    <property type="term" value="F:nucleic acid binding"/>
    <property type="evidence" value="ECO:0007669"/>
    <property type="project" value="InterPro"/>
</dbReference>
<organism evidence="9 10">
    <name type="scientific">Candidatus Obscuribacter phosphatis</name>
    <dbReference type="NCBI Taxonomy" id="1906157"/>
    <lineage>
        <taxon>Bacteria</taxon>
        <taxon>Bacillati</taxon>
        <taxon>Candidatus Melainabacteria</taxon>
        <taxon>Candidatus Obscuribacterales</taxon>
        <taxon>Candidatus Obscuribacteraceae</taxon>
        <taxon>Candidatus Obscuribacter</taxon>
    </lineage>
</organism>
<evidence type="ECO:0000313" key="9">
    <source>
        <dbReference type="EMBL" id="MBN8660053.1"/>
    </source>
</evidence>
<keyword evidence="4" id="KW-0949">S-adenosyl-L-methionine</keyword>
<dbReference type="InterPro" id="IPR011639">
    <property type="entry name" value="MethylTrfase_TaqI-like_dom"/>
</dbReference>
<dbReference type="GO" id="GO:0032259">
    <property type="term" value="P:methylation"/>
    <property type="evidence" value="ECO:0007669"/>
    <property type="project" value="UniProtKB-KW"/>
</dbReference>
<evidence type="ECO:0000259" key="8">
    <source>
        <dbReference type="Pfam" id="PF07669"/>
    </source>
</evidence>
<evidence type="ECO:0000256" key="2">
    <source>
        <dbReference type="ARBA" id="ARBA00022603"/>
    </source>
</evidence>
<evidence type="ECO:0000256" key="6">
    <source>
        <dbReference type="SAM" id="Coils"/>
    </source>
</evidence>
<feature type="coiled-coil region" evidence="6">
    <location>
        <begin position="65"/>
        <end position="99"/>
    </location>
</feature>
<evidence type="ECO:0000256" key="1">
    <source>
        <dbReference type="ARBA" id="ARBA00011900"/>
    </source>
</evidence>
<comment type="caution">
    <text evidence="9">The sequence shown here is derived from an EMBL/GenBank/DDBJ whole genome shotgun (WGS) entry which is preliminary data.</text>
</comment>
<dbReference type="PRINTS" id="PR00507">
    <property type="entry name" value="N12N6MTFRASE"/>
</dbReference>
<sequence>MLDKSEPAVEPAEDLTKNLKGLSRKEAGQLKNKLNKASRLLFGQEALGDSARLSLLILLGAATISIKAAANLRRLLIELQRAQEQREDERNSFAQSINQSIKELEDKDDQTLETVLELLSLNTITKETLAKTGRASRSVLQFIDLLSTAFEALQQPEKKDSNRRLEKADKETNARDLIKFTQVLTPLDIVSFMVQYNLDALLANSDAKALETLKILDPACGTGNFLFAAQEYLLPHYLKRGESKQEAFAKIWRNNLWGIEIDSSALACLGLLRAFSAILHGLTAQKLEANLLCLEEKTIVNGQKGLLGSLDKNDKRLTPFHDCDLVLANPPYLGRRLLDRELKKALKENYPGCHNELGHAFLSRAFELVKKGGRVSFIMQSSILSLPSARTIREQILTNHLENVVLLGSGIFPFLSGEKADSAILNIRQAADKDGTEKAKDESNQSEIGKRETRQFDLRNSGSDRSQAFQSILQNREPLSKCQVRKQEDFQAHESKAFNFSRPRAASKLYNSLPKLADLAEIKQGLATSDNERFLRYIWEVEKDQVGKRYQPYIKGRGNKRWYHPIDTVIDWQDGGGELKKAVEAAYPYLKGRVHWVVKNEDFYFKAGLTFSFVGTKTLAVREMPAGCIFDVGGSAIFPGQIDLYLLLAYLNSSLAMTFAQDINPTINFQVGDLKKLPVPNFAGAEAEKLRDLAVQAIKESKKLFMLEAPQIIPALQDGETIEPESQEFPHFESYTVNQEGYLSYRKAHHLALEKLIELDSASNELTLKIAARGMTLSEHTELMSWVDNFQRPESQKIKDSKEFCLTFICALLYKQLNKEAVLDLAGFFEQNCFDRNYIETQLGEELLSYAARLNEKLPSLYHQQPPFLVLQLGGKSYAAAMSLLKLPTQELFKKLQDKCGEISQEERTSLLRLLKEAAGRSRKVFDYLKQQ</sequence>
<dbReference type="PANTHER" id="PTHR33841">
    <property type="entry name" value="DNA METHYLTRANSFERASE YEEA-RELATED"/>
    <property type="match status" value="1"/>
</dbReference>
<dbReference type="PROSITE" id="PS00092">
    <property type="entry name" value="N6_MTASE"/>
    <property type="match status" value="1"/>
</dbReference>
<gene>
    <name evidence="9" type="ORF">J0M35_06790</name>
</gene>
<evidence type="ECO:0000313" key="10">
    <source>
        <dbReference type="Proteomes" id="UP000664277"/>
    </source>
</evidence>
<accession>A0A8J7PE23</accession>